<gene>
    <name evidence="1" type="ORF">JYU06_00745</name>
</gene>
<comment type="caution">
    <text evidence="1">The sequence shown here is derived from an EMBL/GenBank/DDBJ whole genome shotgun (WGS) entry which is preliminary data.</text>
</comment>
<reference evidence="1 2" key="1">
    <citation type="submission" date="2021-02" db="EMBL/GenBank/DDBJ databases">
        <title>Activity-based single-cell genomes from oceanic crustal fluid captures similar information to metagenomic and metatranscriptomic surveys with orders of magnitude less sampling.</title>
        <authorList>
            <person name="D'Angelo T.S."/>
            <person name="Orcutt B.N."/>
        </authorList>
    </citation>
    <scope>NUCLEOTIDE SEQUENCE [LARGE SCALE GENOMIC DNA]</scope>
    <source>
        <strain evidence="1">AH-315-G02</strain>
    </source>
</reference>
<name>A0ABS3AU36_9BACT</name>
<evidence type="ECO:0000313" key="1">
    <source>
        <dbReference type="EMBL" id="MBN4068040.1"/>
    </source>
</evidence>
<dbReference type="EMBL" id="JAFITO010000003">
    <property type="protein sequence ID" value="MBN4068040.1"/>
    <property type="molecule type" value="Genomic_DNA"/>
</dbReference>
<sequence length="59" mass="6673">MEVPYQNNFLEKKVVSADSEKLFCKVLKDTLTSRGALFAGWGKDSISPETVTAWFPDYL</sequence>
<accession>A0ABS3AU36</accession>
<protein>
    <submittedName>
        <fullName evidence="1">Uncharacterized protein</fullName>
    </submittedName>
</protein>
<keyword evidence="2" id="KW-1185">Reference proteome</keyword>
<dbReference type="Proteomes" id="UP000717534">
    <property type="component" value="Unassembled WGS sequence"/>
</dbReference>
<evidence type="ECO:0000313" key="2">
    <source>
        <dbReference type="Proteomes" id="UP000717534"/>
    </source>
</evidence>
<organism evidence="1 2">
    <name type="scientific">Desulfotalea psychrophila</name>
    <dbReference type="NCBI Taxonomy" id="84980"/>
    <lineage>
        <taxon>Bacteria</taxon>
        <taxon>Pseudomonadati</taxon>
        <taxon>Thermodesulfobacteriota</taxon>
        <taxon>Desulfobulbia</taxon>
        <taxon>Desulfobulbales</taxon>
        <taxon>Desulfocapsaceae</taxon>
        <taxon>Desulfotalea</taxon>
    </lineage>
</organism>
<proteinExistence type="predicted"/>